<feature type="binding site" evidence="14">
    <location>
        <position position="176"/>
    </location>
    <ligand>
        <name>substrate</name>
    </ligand>
</feature>
<dbReference type="GO" id="GO:0019323">
    <property type="term" value="P:pentose catabolic process"/>
    <property type="evidence" value="ECO:0007669"/>
    <property type="project" value="UniProtKB-UniRule"/>
</dbReference>
<feature type="binding site" evidence="10 13">
    <location>
        <position position="32"/>
    </location>
    <ligand>
        <name>a divalent metal cation</name>
        <dbReference type="ChEBI" id="CHEBI:60240"/>
    </ligand>
</feature>
<evidence type="ECO:0000256" key="8">
    <source>
        <dbReference type="ARBA" id="ARBA00022723"/>
    </source>
</evidence>
<evidence type="ECO:0000256" key="15">
    <source>
        <dbReference type="SAM" id="MobiDB-lite"/>
    </source>
</evidence>
<comment type="cofactor">
    <cofactor evidence="10 13">
        <name>a divalent metal cation</name>
        <dbReference type="ChEBI" id="CHEBI:60240"/>
    </cofactor>
    <text evidence="10 13">Binds 1 divalent metal cation per subunit.</text>
</comment>
<comment type="catalytic activity">
    <reaction evidence="1 10 11">
        <text>D-ribulose 5-phosphate = D-xylulose 5-phosphate</text>
        <dbReference type="Rhea" id="RHEA:13677"/>
        <dbReference type="ChEBI" id="CHEBI:57737"/>
        <dbReference type="ChEBI" id="CHEBI:58121"/>
        <dbReference type="EC" id="5.1.3.1"/>
    </reaction>
</comment>
<dbReference type="EC" id="5.1.3.1" evidence="7 10"/>
<evidence type="ECO:0000256" key="9">
    <source>
        <dbReference type="ARBA" id="ARBA00023235"/>
    </source>
</evidence>
<dbReference type="FunFam" id="3.20.20.70:FF:000004">
    <property type="entry name" value="Ribulose-phosphate 3-epimerase"/>
    <property type="match status" value="1"/>
</dbReference>
<dbReference type="Gene3D" id="3.20.20.70">
    <property type="entry name" value="Aldolase class I"/>
    <property type="match status" value="1"/>
</dbReference>
<evidence type="ECO:0000256" key="2">
    <source>
        <dbReference type="ARBA" id="ARBA00001936"/>
    </source>
</evidence>
<dbReference type="GO" id="GO:0046872">
    <property type="term" value="F:metal ion binding"/>
    <property type="evidence" value="ECO:0007669"/>
    <property type="project" value="UniProtKB-UniRule"/>
</dbReference>
<keyword evidence="10 11" id="KW-0119">Carbohydrate metabolism</keyword>
<evidence type="ECO:0000256" key="12">
    <source>
        <dbReference type="PIRSR" id="PIRSR001461-1"/>
    </source>
</evidence>
<evidence type="ECO:0000256" key="11">
    <source>
        <dbReference type="PIRNR" id="PIRNR001461"/>
    </source>
</evidence>
<protein>
    <recommendedName>
        <fullName evidence="7 10">Ribulose-phosphate 3-epimerase</fullName>
        <ecNumber evidence="7 10">5.1.3.1</ecNumber>
    </recommendedName>
</protein>
<feature type="binding site" evidence="10 13">
    <location>
        <position position="65"/>
    </location>
    <ligand>
        <name>a divalent metal cation</name>
        <dbReference type="ChEBI" id="CHEBI:60240"/>
    </ligand>
</feature>
<gene>
    <name evidence="10" type="primary">rpe</name>
    <name evidence="16" type="ORF">HDF15_001598</name>
</gene>
<dbReference type="Pfam" id="PF00834">
    <property type="entry name" value="Ribul_P_3_epim"/>
    <property type="match status" value="1"/>
</dbReference>
<feature type="binding site" evidence="10">
    <location>
        <begin position="174"/>
        <end position="176"/>
    </location>
    <ligand>
        <name>substrate</name>
    </ligand>
</feature>
<comment type="cofactor">
    <cofactor evidence="3">
        <name>Co(2+)</name>
        <dbReference type="ChEBI" id="CHEBI:48828"/>
    </cofactor>
</comment>
<keyword evidence="13" id="KW-0464">Manganese</keyword>
<evidence type="ECO:0000256" key="1">
    <source>
        <dbReference type="ARBA" id="ARBA00001782"/>
    </source>
</evidence>
<dbReference type="PANTHER" id="PTHR11749">
    <property type="entry name" value="RIBULOSE-5-PHOSPHATE-3-EPIMERASE"/>
    <property type="match status" value="1"/>
</dbReference>
<dbReference type="HAMAP" id="MF_02227">
    <property type="entry name" value="RPE"/>
    <property type="match status" value="1"/>
</dbReference>
<dbReference type="PROSITE" id="PS01085">
    <property type="entry name" value="RIBUL_P_3_EPIMER_1"/>
    <property type="match status" value="1"/>
</dbReference>
<dbReference type="InterPro" id="IPR000056">
    <property type="entry name" value="Ribul_P_3_epim-like"/>
</dbReference>
<accession>A0A7W8E8D2</accession>
<dbReference type="CDD" id="cd00429">
    <property type="entry name" value="RPE"/>
    <property type="match status" value="1"/>
</dbReference>
<evidence type="ECO:0000256" key="13">
    <source>
        <dbReference type="PIRSR" id="PIRSR001461-2"/>
    </source>
</evidence>
<evidence type="ECO:0000256" key="7">
    <source>
        <dbReference type="ARBA" id="ARBA00013188"/>
    </source>
</evidence>
<keyword evidence="9 10" id="KW-0413">Isomerase</keyword>
<keyword evidence="8 10" id="KW-0479">Metal-binding</keyword>
<evidence type="ECO:0000256" key="5">
    <source>
        <dbReference type="ARBA" id="ARBA00001954"/>
    </source>
</evidence>
<comment type="caution">
    <text evidence="16">The sequence shown here is derived from an EMBL/GenBank/DDBJ whole genome shotgun (WGS) entry which is preliminary data.</text>
</comment>
<comment type="cofactor">
    <cofactor evidence="4">
        <name>Zn(2+)</name>
        <dbReference type="ChEBI" id="CHEBI:29105"/>
    </cofactor>
</comment>
<feature type="binding site" evidence="10 13">
    <location>
        <position position="174"/>
    </location>
    <ligand>
        <name>a divalent metal cation</name>
        <dbReference type="ChEBI" id="CHEBI:60240"/>
    </ligand>
</feature>
<dbReference type="PIRSF" id="PIRSF001461">
    <property type="entry name" value="RPE"/>
    <property type="match status" value="1"/>
</dbReference>
<dbReference type="GO" id="GO:0006098">
    <property type="term" value="P:pentose-phosphate shunt"/>
    <property type="evidence" value="ECO:0007669"/>
    <property type="project" value="UniProtKB-UniRule"/>
</dbReference>
<dbReference type="NCBIfam" id="TIGR01163">
    <property type="entry name" value="rpe"/>
    <property type="match status" value="1"/>
</dbReference>
<feature type="active site" description="Proton acceptor" evidence="10 12">
    <location>
        <position position="34"/>
    </location>
</feature>
<feature type="region of interest" description="Disordered" evidence="15">
    <location>
        <begin position="223"/>
        <end position="247"/>
    </location>
</feature>
<dbReference type="InterPro" id="IPR011060">
    <property type="entry name" value="RibuloseP-bd_barrel"/>
</dbReference>
<dbReference type="SUPFAM" id="SSF51366">
    <property type="entry name" value="Ribulose-phoshate binding barrel"/>
    <property type="match status" value="1"/>
</dbReference>
<organism evidence="16 17">
    <name type="scientific">Granulicella mallensis</name>
    <dbReference type="NCBI Taxonomy" id="940614"/>
    <lineage>
        <taxon>Bacteria</taxon>
        <taxon>Pseudomonadati</taxon>
        <taxon>Acidobacteriota</taxon>
        <taxon>Terriglobia</taxon>
        <taxon>Terriglobales</taxon>
        <taxon>Acidobacteriaceae</taxon>
        <taxon>Granulicella</taxon>
    </lineage>
</organism>
<dbReference type="GO" id="GO:0005737">
    <property type="term" value="C:cytoplasm"/>
    <property type="evidence" value="ECO:0007669"/>
    <property type="project" value="UniProtKB-ARBA"/>
</dbReference>
<proteinExistence type="inferred from homology"/>
<evidence type="ECO:0000256" key="10">
    <source>
        <dbReference type="HAMAP-Rule" id="MF_02227"/>
    </source>
</evidence>
<comment type="similarity">
    <text evidence="6 10 11">Belongs to the ribulose-phosphate 3-epimerase family.</text>
</comment>
<sequence>MIELAFSILAADFAHLADEIARAERGGGTIVHVDVMDGHFVPNITFGPPVVKAIRPVTKLPLDCHLMIEDPDQFIPAFAEAGANMVSVHVEVCRHLNRTLQHIIDHGMGAGVVINPATPVEMLIEVLPMVHHVLVMSVNPGFGGQKFLPRSVERIAHLRRLREEMGLNFRIEVDGGVAHDTVASVVEAGADMLVAGSAIFEKGKTEKNAREFLRIARKAAGEKTTRVKAVPRPGKKTLPRRVPRAGR</sequence>
<comment type="function">
    <text evidence="10">Catalyzes the reversible epimerization of D-ribulose 5-phosphate to D-xylulose 5-phosphate.</text>
</comment>
<evidence type="ECO:0000256" key="14">
    <source>
        <dbReference type="PIRSR" id="PIRSR001461-3"/>
    </source>
</evidence>
<dbReference type="PROSITE" id="PS01086">
    <property type="entry name" value="RIBUL_P_3_EPIMER_2"/>
    <property type="match status" value="1"/>
</dbReference>
<dbReference type="InterPro" id="IPR013785">
    <property type="entry name" value="Aldolase_TIM"/>
</dbReference>
<feature type="binding site" evidence="10 14">
    <location>
        <position position="65"/>
    </location>
    <ligand>
        <name>substrate</name>
    </ligand>
</feature>
<comment type="pathway">
    <text evidence="10">Carbohydrate degradation.</text>
</comment>
<keyword evidence="13" id="KW-0862">Zinc</keyword>
<feature type="compositionally biased region" description="Basic residues" evidence="15">
    <location>
        <begin position="233"/>
        <end position="247"/>
    </location>
</feature>
<keyword evidence="13" id="KW-0170">Cobalt</keyword>
<dbReference type="InterPro" id="IPR026019">
    <property type="entry name" value="Ribul_P_3_epim"/>
</dbReference>
<evidence type="ECO:0000313" key="16">
    <source>
        <dbReference type="EMBL" id="MBB5063258.1"/>
    </source>
</evidence>
<comment type="cofactor">
    <cofactor evidence="2">
        <name>Mn(2+)</name>
        <dbReference type="ChEBI" id="CHEBI:29035"/>
    </cofactor>
</comment>
<evidence type="ECO:0000256" key="6">
    <source>
        <dbReference type="ARBA" id="ARBA00009541"/>
    </source>
</evidence>
<feature type="binding site" evidence="10 14">
    <location>
        <begin position="141"/>
        <end position="144"/>
    </location>
    <ligand>
        <name>substrate</name>
    </ligand>
</feature>
<dbReference type="RefSeq" id="WP_184254267.1">
    <property type="nucleotide sequence ID" value="NZ_JACHIO010000005.1"/>
</dbReference>
<feature type="binding site" evidence="10 14">
    <location>
        <position position="7"/>
    </location>
    <ligand>
        <name>substrate</name>
    </ligand>
</feature>
<evidence type="ECO:0000256" key="3">
    <source>
        <dbReference type="ARBA" id="ARBA00001941"/>
    </source>
</evidence>
<feature type="active site" description="Proton donor" evidence="10 12">
    <location>
        <position position="174"/>
    </location>
</feature>
<dbReference type="EMBL" id="JACHIO010000005">
    <property type="protein sequence ID" value="MBB5063258.1"/>
    <property type="molecule type" value="Genomic_DNA"/>
</dbReference>
<evidence type="ECO:0000256" key="4">
    <source>
        <dbReference type="ARBA" id="ARBA00001947"/>
    </source>
</evidence>
<reference evidence="16 17" key="1">
    <citation type="submission" date="2020-08" db="EMBL/GenBank/DDBJ databases">
        <title>Genomic Encyclopedia of Type Strains, Phase IV (KMG-V): Genome sequencing to study the core and pangenomes of soil and plant-associated prokaryotes.</title>
        <authorList>
            <person name="Whitman W."/>
        </authorList>
    </citation>
    <scope>NUCLEOTIDE SEQUENCE [LARGE SCALE GENOMIC DNA]</scope>
    <source>
        <strain evidence="16 17">X5P3</strain>
    </source>
</reference>
<comment type="cofactor">
    <cofactor evidence="5">
        <name>Fe(2+)</name>
        <dbReference type="ChEBI" id="CHEBI:29033"/>
    </cofactor>
</comment>
<feature type="binding site" evidence="10 13">
    <location>
        <position position="34"/>
    </location>
    <ligand>
        <name>a divalent metal cation</name>
        <dbReference type="ChEBI" id="CHEBI:60240"/>
    </ligand>
</feature>
<dbReference type="Proteomes" id="UP000584867">
    <property type="component" value="Unassembled WGS sequence"/>
</dbReference>
<dbReference type="GO" id="GO:0004750">
    <property type="term" value="F:D-ribulose-phosphate 3-epimerase activity"/>
    <property type="evidence" value="ECO:0007669"/>
    <property type="project" value="UniProtKB-UniRule"/>
</dbReference>
<feature type="binding site" evidence="10 14">
    <location>
        <begin position="196"/>
        <end position="197"/>
    </location>
    <ligand>
        <name>substrate</name>
    </ligand>
</feature>
<dbReference type="NCBIfam" id="NF004076">
    <property type="entry name" value="PRK05581.1-4"/>
    <property type="match status" value="1"/>
</dbReference>
<dbReference type="AlphaFoldDB" id="A0A7W8E8D2"/>
<name>A0A7W8E8D2_9BACT</name>
<evidence type="ECO:0000313" key="17">
    <source>
        <dbReference type="Proteomes" id="UP000584867"/>
    </source>
</evidence>